<proteinExistence type="predicted"/>
<evidence type="ECO:0000313" key="3">
    <source>
        <dbReference type="Proteomes" id="UP000237347"/>
    </source>
</evidence>
<dbReference type="Gene3D" id="3.40.50.2000">
    <property type="entry name" value="Glycogen Phosphorylase B"/>
    <property type="match status" value="1"/>
</dbReference>
<accession>A0AAW0LNC0</accession>
<organism evidence="2 3">
    <name type="scientific">Quercus suber</name>
    <name type="common">Cork oak</name>
    <dbReference type="NCBI Taxonomy" id="58331"/>
    <lineage>
        <taxon>Eukaryota</taxon>
        <taxon>Viridiplantae</taxon>
        <taxon>Streptophyta</taxon>
        <taxon>Embryophyta</taxon>
        <taxon>Tracheophyta</taxon>
        <taxon>Spermatophyta</taxon>
        <taxon>Magnoliopsida</taxon>
        <taxon>eudicotyledons</taxon>
        <taxon>Gunneridae</taxon>
        <taxon>Pentapetalae</taxon>
        <taxon>rosids</taxon>
        <taxon>fabids</taxon>
        <taxon>Fagales</taxon>
        <taxon>Fagaceae</taxon>
        <taxon>Quercus</taxon>
    </lineage>
</organism>
<keyword evidence="3" id="KW-1185">Reference proteome</keyword>
<evidence type="ECO:0000313" key="2">
    <source>
        <dbReference type="EMBL" id="KAK7853157.1"/>
    </source>
</evidence>
<sequence>MDSEKFVADKPLAVCIPYPIQSHIKAMLKFSKLLHHKEEGKNSGTCKVKKKVTEKGQGSPRVKERRKGQLETAVKQ</sequence>
<name>A0AAW0LNC0_QUESU</name>
<dbReference type="EMBL" id="PKMF04000068">
    <property type="protein sequence ID" value="KAK7853157.1"/>
    <property type="molecule type" value="Genomic_DNA"/>
</dbReference>
<protein>
    <submittedName>
        <fullName evidence="2">Udp-glycosyltransferase 85c2</fullName>
    </submittedName>
</protein>
<gene>
    <name evidence="2" type="primary">UGT85C2_1</name>
    <name evidence="2" type="ORF">CFP56_036892</name>
</gene>
<reference evidence="2 3" key="1">
    <citation type="journal article" date="2018" name="Sci. Data">
        <title>The draft genome sequence of cork oak.</title>
        <authorList>
            <person name="Ramos A.M."/>
            <person name="Usie A."/>
            <person name="Barbosa P."/>
            <person name="Barros P.M."/>
            <person name="Capote T."/>
            <person name="Chaves I."/>
            <person name="Simoes F."/>
            <person name="Abreu I."/>
            <person name="Carrasquinho I."/>
            <person name="Faro C."/>
            <person name="Guimaraes J.B."/>
            <person name="Mendonca D."/>
            <person name="Nobrega F."/>
            <person name="Rodrigues L."/>
            <person name="Saibo N.J.M."/>
            <person name="Varela M.C."/>
            <person name="Egas C."/>
            <person name="Matos J."/>
            <person name="Miguel C.M."/>
            <person name="Oliveira M.M."/>
            <person name="Ricardo C.P."/>
            <person name="Goncalves S."/>
        </authorList>
    </citation>
    <scope>NUCLEOTIDE SEQUENCE [LARGE SCALE GENOMIC DNA]</scope>
    <source>
        <strain evidence="3">cv. HL8</strain>
    </source>
</reference>
<dbReference type="AlphaFoldDB" id="A0AAW0LNC0"/>
<dbReference type="Proteomes" id="UP000237347">
    <property type="component" value="Unassembled WGS sequence"/>
</dbReference>
<feature type="region of interest" description="Disordered" evidence="1">
    <location>
        <begin position="39"/>
        <end position="76"/>
    </location>
</feature>
<evidence type="ECO:0000256" key="1">
    <source>
        <dbReference type="SAM" id="MobiDB-lite"/>
    </source>
</evidence>
<comment type="caution">
    <text evidence="2">The sequence shown here is derived from an EMBL/GenBank/DDBJ whole genome shotgun (WGS) entry which is preliminary data.</text>
</comment>